<dbReference type="OrthoDB" id="1551318at2"/>
<dbReference type="HAMAP" id="MF_00330">
    <property type="entry name" value="CbiN"/>
    <property type="match status" value="1"/>
</dbReference>
<protein>
    <recommendedName>
        <fullName evidence="10">Cobalt transport protein CbiN</fullName>
    </recommendedName>
    <alternativeName>
        <fullName evidence="10">Energy-coupling factor transporter probable substrate-capture protein CbiN</fullName>
        <shortName evidence="10">ECF transporter S component CbiN</shortName>
    </alternativeName>
</protein>
<name>B4W137_9CYAN</name>
<dbReference type="RefSeq" id="WP_006104989.1">
    <property type="nucleotide sequence ID" value="NZ_DS989867.1"/>
</dbReference>
<keyword evidence="9 10" id="KW-0170">Cobalt</keyword>
<evidence type="ECO:0000256" key="4">
    <source>
        <dbReference type="ARBA" id="ARBA00022573"/>
    </source>
</evidence>
<evidence type="ECO:0000256" key="1">
    <source>
        <dbReference type="ARBA" id="ARBA00022426"/>
    </source>
</evidence>
<keyword evidence="12" id="KW-1185">Reference proteome</keyword>
<keyword evidence="8 10" id="KW-0472">Membrane</keyword>
<evidence type="ECO:0000256" key="6">
    <source>
        <dbReference type="ARBA" id="ARBA00022989"/>
    </source>
</evidence>
<evidence type="ECO:0000256" key="9">
    <source>
        <dbReference type="ARBA" id="ARBA00023285"/>
    </source>
</evidence>
<dbReference type="eggNOG" id="COG1930">
    <property type="taxonomic scope" value="Bacteria"/>
</dbReference>
<evidence type="ECO:0000313" key="11">
    <source>
        <dbReference type="EMBL" id="EDX72136.1"/>
    </source>
</evidence>
<keyword evidence="7 10" id="KW-0406">Ion transport</keyword>
<keyword evidence="2 10" id="KW-0813">Transport</keyword>
<evidence type="ECO:0000256" key="7">
    <source>
        <dbReference type="ARBA" id="ARBA00023065"/>
    </source>
</evidence>
<reference evidence="11 12" key="1">
    <citation type="submission" date="2008-07" db="EMBL/GenBank/DDBJ databases">
        <authorList>
            <person name="Tandeau de Marsac N."/>
            <person name="Ferriera S."/>
            <person name="Johnson J."/>
            <person name="Kravitz S."/>
            <person name="Beeson K."/>
            <person name="Sutton G."/>
            <person name="Rogers Y.-H."/>
            <person name="Friedman R."/>
            <person name="Frazier M."/>
            <person name="Venter J.C."/>
        </authorList>
    </citation>
    <scope>NUCLEOTIDE SEQUENCE [LARGE SCALE GENOMIC DNA]</scope>
    <source>
        <strain evidence="11 12">PCC 7420</strain>
    </source>
</reference>
<keyword evidence="6 10" id="KW-1133">Transmembrane helix</keyword>
<dbReference type="PANTHER" id="PTHR38662">
    <property type="entry name" value="COBALT TRANSPORT PROTEIN CBIN"/>
    <property type="match status" value="1"/>
</dbReference>
<keyword evidence="1 10" id="KW-0171">Cobalt transport</keyword>
<comment type="pathway">
    <text evidence="10">Cofactor biosynthesis; adenosylcobalamin biosynthesis.</text>
</comment>
<evidence type="ECO:0000313" key="12">
    <source>
        <dbReference type="Proteomes" id="UP000003835"/>
    </source>
</evidence>
<sequence>MKRQRTSWNNWLLISGVILLAIIPLLAIRDSEFSGADGQAEAVIGEIQPEYEAWFEPLLTPPGGETESLLFALQAGIGAGTIGYVIGLYRGKHERNSTFK</sequence>
<dbReference type="STRING" id="118168.MC7420_7616"/>
<dbReference type="GO" id="GO:0015087">
    <property type="term" value="F:cobalt ion transmembrane transporter activity"/>
    <property type="evidence" value="ECO:0007669"/>
    <property type="project" value="UniProtKB-UniRule"/>
</dbReference>
<dbReference type="AlphaFoldDB" id="B4W137"/>
<evidence type="ECO:0000256" key="2">
    <source>
        <dbReference type="ARBA" id="ARBA00022448"/>
    </source>
</evidence>
<dbReference type="PANTHER" id="PTHR38662:SF1">
    <property type="entry name" value="COBALT TRANSPORT PROTEIN CBIN"/>
    <property type="match status" value="1"/>
</dbReference>
<evidence type="ECO:0000256" key="5">
    <source>
        <dbReference type="ARBA" id="ARBA00022692"/>
    </source>
</evidence>
<dbReference type="Proteomes" id="UP000003835">
    <property type="component" value="Unassembled WGS sequence"/>
</dbReference>
<evidence type="ECO:0000256" key="10">
    <source>
        <dbReference type="HAMAP-Rule" id="MF_00330"/>
    </source>
</evidence>
<dbReference type="Pfam" id="PF02553">
    <property type="entry name" value="CbiN"/>
    <property type="match status" value="1"/>
</dbReference>
<keyword evidence="4 10" id="KW-0169">Cobalamin biosynthesis</keyword>
<proteinExistence type="inferred from homology"/>
<dbReference type="GO" id="GO:0005886">
    <property type="term" value="C:plasma membrane"/>
    <property type="evidence" value="ECO:0007669"/>
    <property type="project" value="UniProtKB-SubCell"/>
</dbReference>
<dbReference type="HOGENOM" id="CLU_136197_2_0_3"/>
<keyword evidence="5 10" id="KW-0812">Transmembrane</keyword>
<comment type="subcellular location">
    <subcellularLocation>
        <location evidence="10">Cell membrane</location>
        <topology evidence="10">Multi-pass membrane protein</topology>
    </subcellularLocation>
</comment>
<comment type="subunit">
    <text evidence="10">Forms an energy-coupling factor (ECF) transporter complex composed of an ATP-binding protein (A component, CbiO), a transmembrane protein (T component, CbiQ) and 2 possible substrate-capture proteins (S components, CbiM and CbiN) of unknown stoichimetry.</text>
</comment>
<evidence type="ECO:0000256" key="3">
    <source>
        <dbReference type="ARBA" id="ARBA00022475"/>
    </source>
</evidence>
<dbReference type="UniPathway" id="UPA00148"/>
<gene>
    <name evidence="10" type="primary">cbiN</name>
    <name evidence="11" type="ORF">MC7420_7616</name>
</gene>
<organism evidence="11 12">
    <name type="scientific">Coleofasciculus chthonoplastes PCC 7420</name>
    <dbReference type="NCBI Taxonomy" id="118168"/>
    <lineage>
        <taxon>Bacteria</taxon>
        <taxon>Bacillati</taxon>
        <taxon>Cyanobacteriota</taxon>
        <taxon>Cyanophyceae</taxon>
        <taxon>Coleofasciculales</taxon>
        <taxon>Coleofasciculaceae</taxon>
        <taxon>Coleofasciculus</taxon>
    </lineage>
</organism>
<keyword evidence="3 10" id="KW-1003">Cell membrane</keyword>
<dbReference type="EMBL" id="DS989867">
    <property type="protein sequence ID" value="EDX72136.1"/>
    <property type="molecule type" value="Genomic_DNA"/>
</dbReference>
<evidence type="ECO:0000256" key="8">
    <source>
        <dbReference type="ARBA" id="ARBA00023136"/>
    </source>
</evidence>
<comment type="similarity">
    <text evidence="10">Belongs to the CbiN family.</text>
</comment>
<dbReference type="InterPro" id="IPR003705">
    <property type="entry name" value="CbiN"/>
</dbReference>
<dbReference type="GO" id="GO:0009236">
    <property type="term" value="P:cobalamin biosynthetic process"/>
    <property type="evidence" value="ECO:0007669"/>
    <property type="project" value="UniProtKB-UniRule"/>
</dbReference>
<dbReference type="NCBIfam" id="NF002780">
    <property type="entry name" value="PRK02898.1"/>
    <property type="match status" value="1"/>
</dbReference>
<comment type="function">
    <text evidence="10">Part of the energy-coupling factor (ECF) transporter complex CbiMNOQ involved in cobalt import.</text>
</comment>
<accession>B4W137</accession>